<comment type="caution">
    <text evidence="1">The sequence shown here is derived from an EMBL/GenBank/DDBJ whole genome shotgun (WGS) entry which is preliminary data.</text>
</comment>
<reference evidence="1 2" key="1">
    <citation type="submission" date="2017-03" db="EMBL/GenBank/DDBJ databases">
        <title>Genome of the blue death feigning beetle - Asbolus verrucosus.</title>
        <authorList>
            <person name="Rider S.D."/>
        </authorList>
    </citation>
    <scope>NUCLEOTIDE SEQUENCE [LARGE SCALE GENOMIC DNA]</scope>
    <source>
        <strain evidence="1">Butters</strain>
        <tissue evidence="1">Head and leg muscle</tissue>
    </source>
</reference>
<feature type="non-terminal residue" evidence="1">
    <location>
        <position position="1"/>
    </location>
</feature>
<evidence type="ECO:0000313" key="1">
    <source>
        <dbReference type="EMBL" id="RZB38718.1"/>
    </source>
</evidence>
<name>A0A482V2D4_ASBVE</name>
<dbReference type="PANTHER" id="PTHR47326">
    <property type="entry name" value="TRANSPOSABLE ELEMENT TC3 TRANSPOSASE-LIKE PROTEIN"/>
    <property type="match status" value="1"/>
</dbReference>
<evidence type="ECO:0000313" key="2">
    <source>
        <dbReference type="Proteomes" id="UP000292052"/>
    </source>
</evidence>
<dbReference type="OrthoDB" id="9979538at2759"/>
<keyword evidence="2" id="KW-1185">Reference proteome</keyword>
<gene>
    <name evidence="1" type="ORF">BDFB_007389</name>
</gene>
<dbReference type="EMBL" id="QDEB01134436">
    <property type="protein sequence ID" value="RZB38718.1"/>
    <property type="molecule type" value="Genomic_DNA"/>
</dbReference>
<dbReference type="Proteomes" id="UP000292052">
    <property type="component" value="Unassembled WGS sequence"/>
</dbReference>
<dbReference type="PANTHER" id="PTHR47326:SF1">
    <property type="entry name" value="HTH PSQ-TYPE DOMAIN-CONTAINING PROTEIN"/>
    <property type="match status" value="1"/>
</dbReference>
<organism evidence="1 2">
    <name type="scientific">Asbolus verrucosus</name>
    <name type="common">Desert ironclad beetle</name>
    <dbReference type="NCBI Taxonomy" id="1661398"/>
    <lineage>
        <taxon>Eukaryota</taxon>
        <taxon>Metazoa</taxon>
        <taxon>Ecdysozoa</taxon>
        <taxon>Arthropoda</taxon>
        <taxon>Hexapoda</taxon>
        <taxon>Insecta</taxon>
        <taxon>Pterygota</taxon>
        <taxon>Neoptera</taxon>
        <taxon>Endopterygota</taxon>
        <taxon>Coleoptera</taxon>
        <taxon>Polyphaga</taxon>
        <taxon>Cucujiformia</taxon>
        <taxon>Tenebrionidae</taxon>
        <taxon>Pimeliinae</taxon>
        <taxon>Asbolus</taxon>
    </lineage>
</organism>
<accession>A0A482V2D4</accession>
<sequence length="149" mass="17245">LFRETGSAGRKPRRGCPTKQTFENIEEVREIVVEVLHMSVYRISQRSELGYGTSQLILKKDLNKHPYKLTAVHELLLVDYAQIVQFCQWFMQNMNNNDLLDVSFSPMKPDTIFLSMLIRKIGECVESPFLCRNPITSAKSMHVDKYESS</sequence>
<proteinExistence type="predicted"/>
<protein>
    <submittedName>
        <fullName evidence="1">Uncharacterized protein</fullName>
    </submittedName>
</protein>
<dbReference type="AlphaFoldDB" id="A0A482V2D4"/>